<sequence length="67" mass="7862">AKGIHYKFKALILILRLGKVTVLAALMMWTRKKMAVKVRWLLEQPEKVRLLVFQLMEVGVHSKCSRR</sequence>
<feature type="transmembrane region" description="Helical" evidence="1">
    <location>
        <begin position="6"/>
        <end position="29"/>
    </location>
</feature>
<organism evidence="2">
    <name type="scientific">Duck adenovirus 1</name>
    <name type="common">DAdV-1</name>
    <dbReference type="NCBI Taxonomy" id="130329"/>
    <lineage>
        <taxon>Viruses</taxon>
        <taxon>Varidnaviria</taxon>
        <taxon>Bamfordvirae</taxon>
        <taxon>Preplasmiviricota</taxon>
        <taxon>Polisuviricotina</taxon>
        <taxon>Pharingeaviricetes</taxon>
        <taxon>Rowavirales</taxon>
        <taxon>Adenoviridae</taxon>
        <taxon>Barthadenovirus</taxon>
        <taxon>Barthadenovirus galloanserae</taxon>
        <taxon>Duck atadenovirus A</taxon>
    </lineage>
</organism>
<keyword evidence="1" id="KW-0812">Transmembrane</keyword>
<evidence type="ECO:0000256" key="1">
    <source>
        <dbReference type="SAM" id="Phobius"/>
    </source>
</evidence>
<keyword evidence="1" id="KW-1133">Transmembrane helix</keyword>
<feature type="non-terminal residue" evidence="2">
    <location>
        <position position="67"/>
    </location>
</feature>
<reference evidence="2" key="1">
    <citation type="submission" date="1999-12" db="EMBL/GenBank/DDBJ databases">
        <authorList>
            <person name="Dhinakar Raj G."/>
            <person name="Nachimuthu K."/>
        </authorList>
    </citation>
    <scope>NUCLEOTIDE SEQUENCE</scope>
</reference>
<accession>Q9J0Y9</accession>
<keyword evidence="1" id="KW-0472">Membrane</keyword>
<feature type="non-terminal residue" evidence="2">
    <location>
        <position position="1"/>
    </location>
</feature>
<dbReference type="EMBL" id="AF220013">
    <property type="protein sequence ID" value="AAF31444.1"/>
    <property type="molecule type" value="Genomic_DNA"/>
</dbReference>
<name>Q9J0Y9_DADV1</name>
<evidence type="ECO:0000313" key="2">
    <source>
        <dbReference type="EMBL" id="AAF31444.1"/>
    </source>
</evidence>
<proteinExistence type="predicted"/>
<protein>
    <submittedName>
        <fullName evidence="2">Hexon protein</fullName>
    </submittedName>
</protein>